<dbReference type="InterPro" id="IPR005651">
    <property type="entry name" value="Trm112-like"/>
</dbReference>
<dbReference type="STRING" id="118126.L21_0709"/>
<evidence type="ECO:0000313" key="1">
    <source>
        <dbReference type="EMBL" id="SCL74825.1"/>
    </source>
</evidence>
<dbReference type="AlphaFoldDB" id="A0A1M4MIU8"/>
<proteinExistence type="predicted"/>
<name>A0A1M4MIU8_9EURY</name>
<dbReference type="OrthoDB" id="6467at2157"/>
<dbReference type="Gene3D" id="2.20.25.10">
    <property type="match status" value="1"/>
</dbReference>
<dbReference type="Pfam" id="PF03966">
    <property type="entry name" value="Trm112p"/>
    <property type="match status" value="1"/>
</dbReference>
<dbReference type="EMBL" id="FMID01000018">
    <property type="protein sequence ID" value="SCL74825.1"/>
    <property type="molecule type" value="Genomic_DNA"/>
</dbReference>
<protein>
    <submittedName>
        <fullName evidence="1">Trm112p-like protein</fullName>
    </submittedName>
</protein>
<dbReference type="NCBIfam" id="NF038101">
    <property type="entry name" value="Trm112_arch"/>
    <property type="match status" value="1"/>
</dbReference>
<dbReference type="PANTHER" id="PTHR33505:SF4">
    <property type="entry name" value="PROTEIN PREY, MITOCHONDRIAL"/>
    <property type="match status" value="1"/>
</dbReference>
<accession>A0A1M4MIU8</accession>
<dbReference type="Proteomes" id="UP000184671">
    <property type="component" value="Unassembled WGS sequence"/>
</dbReference>
<dbReference type="PANTHER" id="PTHR33505">
    <property type="entry name" value="ZGC:162634"/>
    <property type="match status" value="1"/>
</dbReference>
<dbReference type="RefSeq" id="WP_074369121.1">
    <property type="nucleotide sequence ID" value="NZ_FMID01000018.1"/>
</dbReference>
<reference evidence="1 2" key="1">
    <citation type="submission" date="2016-08" db="EMBL/GenBank/DDBJ databases">
        <authorList>
            <person name="Seilhamer J.J."/>
        </authorList>
    </citation>
    <scope>NUCLEOTIDE SEQUENCE [LARGE SCALE GENOMIC DNA]</scope>
    <source>
        <strain evidence="1">L21-II-0</strain>
    </source>
</reference>
<dbReference type="SUPFAM" id="SSF158997">
    <property type="entry name" value="Trm112p-like"/>
    <property type="match status" value="1"/>
</dbReference>
<organism evidence="1 2">
    <name type="scientific">Methanoculleus chikugoensis</name>
    <dbReference type="NCBI Taxonomy" id="118126"/>
    <lineage>
        <taxon>Archaea</taxon>
        <taxon>Methanobacteriati</taxon>
        <taxon>Methanobacteriota</taxon>
        <taxon>Stenosarchaea group</taxon>
        <taxon>Methanomicrobia</taxon>
        <taxon>Methanomicrobiales</taxon>
        <taxon>Methanomicrobiaceae</taxon>
        <taxon>Methanoculleus</taxon>
    </lineage>
</organism>
<evidence type="ECO:0000313" key="2">
    <source>
        <dbReference type="Proteomes" id="UP000184671"/>
    </source>
</evidence>
<gene>
    <name evidence="1" type="ORF">L21_0709</name>
</gene>
<sequence>MRKNLMEILCCPVCKGELELTVTEESGEEVLEGTLRCAACNVDYSISEGIPNLLPQTACED</sequence>